<dbReference type="PATRIC" id="fig|28125.4.peg.1871"/>
<protein>
    <submittedName>
        <fullName evidence="1">Uncharacterized protein</fullName>
    </submittedName>
</protein>
<dbReference type="STRING" id="28125.HMPREF3202_01880"/>
<proteinExistence type="predicted"/>
<reference evidence="1 2" key="1">
    <citation type="submission" date="2016-02" db="EMBL/GenBank/DDBJ databases">
        <authorList>
            <person name="Wen L."/>
            <person name="He K."/>
            <person name="Yang H."/>
        </authorList>
    </citation>
    <scope>NUCLEOTIDE SEQUENCE [LARGE SCALE GENOMIC DNA]</scope>
    <source>
        <strain evidence="1 2">GED7880</strain>
    </source>
</reference>
<dbReference type="AlphaFoldDB" id="A0A137SS70"/>
<comment type="caution">
    <text evidence="1">The sequence shown here is derived from an EMBL/GenBank/DDBJ whole genome shotgun (WGS) entry which is preliminary data.</text>
</comment>
<sequence length="39" mass="4464">MLWLQYPKVGKYVGACRAEWEMRCLKVGSCCRGIVAVKM</sequence>
<dbReference type="Proteomes" id="UP000070093">
    <property type="component" value="Unassembled WGS sequence"/>
</dbReference>
<organism evidence="1 2">
    <name type="scientific">Prevotella bivia</name>
    <dbReference type="NCBI Taxonomy" id="28125"/>
    <lineage>
        <taxon>Bacteria</taxon>
        <taxon>Pseudomonadati</taxon>
        <taxon>Bacteroidota</taxon>
        <taxon>Bacteroidia</taxon>
        <taxon>Bacteroidales</taxon>
        <taxon>Prevotellaceae</taxon>
        <taxon>Prevotella</taxon>
    </lineage>
</organism>
<accession>A0A137SS70</accession>
<name>A0A137SS70_9BACT</name>
<dbReference type="EMBL" id="LTAG01000110">
    <property type="protein sequence ID" value="KXO15293.1"/>
    <property type="molecule type" value="Genomic_DNA"/>
</dbReference>
<gene>
    <name evidence="1" type="ORF">HMPREF3202_01880</name>
</gene>
<evidence type="ECO:0000313" key="1">
    <source>
        <dbReference type="EMBL" id="KXO15293.1"/>
    </source>
</evidence>
<evidence type="ECO:0000313" key="2">
    <source>
        <dbReference type="Proteomes" id="UP000070093"/>
    </source>
</evidence>